<dbReference type="AlphaFoldDB" id="A0A7D7QLA1"/>
<reference evidence="5" key="1">
    <citation type="submission" date="2020-06" db="EMBL/GenBank/DDBJ databases">
        <title>Nostoc edaphicum CCNP1411 genome.</title>
        <authorList>
            <person name="Fidor A."/>
            <person name="Grabski M."/>
            <person name="Gawor J."/>
            <person name="Gromadka R."/>
            <person name="Wegrzyn G."/>
            <person name="Mazur-Marzec H."/>
        </authorList>
    </citation>
    <scope>NUCLEOTIDE SEQUENCE [LARGE SCALE GENOMIC DNA]</scope>
    <source>
        <strain evidence="5">CCNP1411</strain>
    </source>
</reference>
<dbReference type="PROSITE" id="PS51468">
    <property type="entry name" value="VIT"/>
    <property type="match status" value="1"/>
</dbReference>
<protein>
    <submittedName>
        <fullName evidence="4">After-VIT domain-containing protein</fullName>
    </submittedName>
</protein>
<name>A0A7D7QLA1_9NOSO</name>
<dbReference type="RefSeq" id="WP_181928327.1">
    <property type="nucleotide sequence ID" value="NZ_CP054698.1"/>
</dbReference>
<gene>
    <name evidence="4" type="ORF">HUN01_24275</name>
</gene>
<feature type="domain" description="VWFA" evidence="2">
    <location>
        <begin position="299"/>
        <end position="471"/>
    </location>
</feature>
<evidence type="ECO:0000259" key="2">
    <source>
        <dbReference type="PROSITE" id="PS50234"/>
    </source>
</evidence>
<dbReference type="InterPro" id="IPR002035">
    <property type="entry name" value="VWF_A"/>
</dbReference>
<evidence type="ECO:0000259" key="3">
    <source>
        <dbReference type="PROSITE" id="PS51468"/>
    </source>
</evidence>
<feature type="compositionally biased region" description="Pro residues" evidence="1">
    <location>
        <begin position="655"/>
        <end position="667"/>
    </location>
</feature>
<dbReference type="Gene3D" id="3.40.50.410">
    <property type="entry name" value="von Willebrand factor, type A domain"/>
    <property type="match status" value="1"/>
</dbReference>
<dbReference type="InterPro" id="IPR013694">
    <property type="entry name" value="VIT"/>
</dbReference>
<feature type="domain" description="VIT" evidence="3">
    <location>
        <begin position="9"/>
        <end position="137"/>
    </location>
</feature>
<sequence>MTQTLEQQPSGLYLQNSNQQIAFPLKHTEVKAKIAGNISRVEVTQSFENPFTTSLEAVYIFPLPDEAAVDDMLIRIGDRTIQGSIKKRQEAVAIYEQARKQGHTAGLLEQERDNIFTQSLANIKPGEQIDVIIRYSDSLKFEGGNYEFVFPMVVGPRYIPGITIAEDAVGGGSAIAPMTLNQDTDLVSDASRLNAPILPSGMRSSHDINVTIEINAGVEIQDINSPSHQIQIIREEQLVNVKLGGGDTIPNKDLILRYQVSNNKIQTTTLTQADERGGHFALYLIPALEYRPEEIVAKDMVFLIDSSGSQSGEPLMQCQELMRRFINGLNPDDTFNIIDFSDTTQQLSPVPLSNTSQNRSLAINYINRLNAGGGTEMLGGIRTVLNLKTTNPGRLRNIVLLTDGYIGNENQILAEVKQRLQPGTRLHSFGAGSSVNRFLLNRIAELGRGIARIIRHDEPVDEVVEKFFRQINNPVLANIQLQWEGDGESPIMYPSTPPDLFAEQPLVLFGRKSDAHSGKLHISGIAAGGRRYQYSFHLNFPQTGNPAIAQLWGRSRIKDLMNQMVSGDTKGGVEAVTDTALAYQLLSQYTAFVAVSDEIRVNPNQDFISVQVPVEIPEAISHEGIFGNAVAAAPSGAMVNQPMVRRSREAKKQSAPPPMSAPAPAKPMPRFEEMESLAMEHDIPASEPEIGFADVDEFSNLERFSLFSEQLMPQLEEMNLDDQLEDLKALQREESSIPHLQIVSFTGLDQQMIYLLTQYLQAIQLPRGFGGDLVFEFQVNQGRVKQLMLDDEASSLKEQTVIELIRRSLLAWLPSQTFTSTVLLTLRIQA</sequence>
<dbReference type="Pfam" id="PF13768">
    <property type="entry name" value="VWA_3"/>
    <property type="match status" value="1"/>
</dbReference>
<dbReference type="KEGG" id="ned:HUN01_24275"/>
<accession>A0A7D7QLA1</accession>
<dbReference type="SUPFAM" id="SSF53300">
    <property type="entry name" value="vWA-like"/>
    <property type="match status" value="1"/>
</dbReference>
<dbReference type="Pfam" id="PF08487">
    <property type="entry name" value="VIT"/>
    <property type="match status" value="1"/>
</dbReference>
<dbReference type="EMBL" id="CP054698">
    <property type="protein sequence ID" value="QMS90541.1"/>
    <property type="molecule type" value="Genomic_DNA"/>
</dbReference>
<feature type="region of interest" description="Disordered" evidence="1">
    <location>
        <begin position="645"/>
        <end position="667"/>
    </location>
</feature>
<evidence type="ECO:0000256" key="1">
    <source>
        <dbReference type="SAM" id="MobiDB-lite"/>
    </source>
</evidence>
<dbReference type="InterPro" id="IPR036465">
    <property type="entry name" value="vWFA_dom_sf"/>
</dbReference>
<organism evidence="4 5">
    <name type="scientific">Nostoc edaphicum CCNP1411</name>
    <dbReference type="NCBI Taxonomy" id="1472755"/>
    <lineage>
        <taxon>Bacteria</taxon>
        <taxon>Bacillati</taxon>
        <taxon>Cyanobacteriota</taxon>
        <taxon>Cyanophyceae</taxon>
        <taxon>Nostocales</taxon>
        <taxon>Nostocaceae</taxon>
        <taxon>Nostoc</taxon>
    </lineage>
</organism>
<evidence type="ECO:0000313" key="4">
    <source>
        <dbReference type="EMBL" id="QMS90541.1"/>
    </source>
</evidence>
<dbReference type="PANTHER" id="PTHR45737:SF6">
    <property type="entry name" value="VON WILLEBRAND FACTOR A DOMAIN-CONTAINING PROTEIN 5A"/>
    <property type="match status" value="1"/>
</dbReference>
<proteinExistence type="predicted"/>
<dbReference type="Proteomes" id="UP000514713">
    <property type="component" value="Chromosome"/>
</dbReference>
<dbReference type="SMART" id="SM00327">
    <property type="entry name" value="VWA"/>
    <property type="match status" value="1"/>
</dbReference>
<dbReference type="CDD" id="cd01461">
    <property type="entry name" value="vWA_interalpha_trypsin_inhibitor"/>
    <property type="match status" value="1"/>
</dbReference>
<dbReference type="NCBIfam" id="NF033769">
    <property type="entry name" value="after_VWA_1"/>
    <property type="match status" value="1"/>
</dbReference>
<dbReference type="SMART" id="SM00609">
    <property type="entry name" value="VIT"/>
    <property type="match status" value="1"/>
</dbReference>
<keyword evidence="5" id="KW-1185">Reference proteome</keyword>
<evidence type="ECO:0000313" key="5">
    <source>
        <dbReference type="Proteomes" id="UP000514713"/>
    </source>
</evidence>
<dbReference type="PROSITE" id="PS50234">
    <property type="entry name" value="VWFA"/>
    <property type="match status" value="1"/>
</dbReference>
<dbReference type="PANTHER" id="PTHR45737">
    <property type="entry name" value="VON WILLEBRAND FACTOR A DOMAIN-CONTAINING PROTEIN 5A"/>
    <property type="match status" value="1"/>
</dbReference>